<feature type="domain" description="Serine-threonine/tyrosine-protein kinase catalytic" evidence="2">
    <location>
        <begin position="231"/>
        <end position="308"/>
    </location>
</feature>
<dbReference type="Pfam" id="PF07714">
    <property type="entry name" value="PK_Tyr_Ser-Thr"/>
    <property type="match status" value="1"/>
</dbReference>
<feature type="region of interest" description="Disordered" evidence="1">
    <location>
        <begin position="1"/>
        <end position="81"/>
    </location>
</feature>
<comment type="caution">
    <text evidence="3">The sequence shown here is derived from an EMBL/GenBank/DDBJ whole genome shotgun (WGS) entry which is preliminary data.</text>
</comment>
<proteinExistence type="predicted"/>
<feature type="compositionally biased region" description="Polar residues" evidence="1">
    <location>
        <begin position="21"/>
        <end position="32"/>
    </location>
</feature>
<dbReference type="InterPro" id="IPR011009">
    <property type="entry name" value="Kinase-like_dom_sf"/>
</dbReference>
<evidence type="ECO:0000259" key="2">
    <source>
        <dbReference type="Pfam" id="PF07714"/>
    </source>
</evidence>
<sequence>MEDEHDQIKVTERPSIKRVTSETYNNNNTSGYVSDSSDNNDVIVDTEVSESVASQRSVSTNLSSQFSGLTAGGSKSGKCDDSVDADISKAAVPERSILDDLWNQLFSLPAGESQAPHHETISLLEQPPDKKTSSDSKGLPKLPSPPKHSPIYDEEYKSASAIEIDAIDSMSPPSRLCSNSYLSSRASFSLPSMLQDDDEVKILWPLKEEFSLSDQCKFEEGDDYQLATVDVKAGAYGKCFLATVRGVDNEEERVVCVKKCKYEVNELLALSLARKNEIAEIVEFYGATVKGKNVCIFMEYMAGGTIAELI</sequence>
<evidence type="ECO:0000256" key="1">
    <source>
        <dbReference type="SAM" id="MobiDB-lite"/>
    </source>
</evidence>
<keyword evidence="4" id="KW-1185">Reference proteome</keyword>
<dbReference type="AlphaFoldDB" id="A0AAU9X4R0"/>
<dbReference type="Gene3D" id="3.30.200.20">
    <property type="entry name" value="Phosphorylase Kinase, domain 1"/>
    <property type="match status" value="1"/>
</dbReference>
<dbReference type="EMBL" id="CALNXJ010000030">
    <property type="protein sequence ID" value="CAH3136782.1"/>
    <property type="molecule type" value="Genomic_DNA"/>
</dbReference>
<feature type="compositionally biased region" description="Polar residues" evidence="1">
    <location>
        <begin position="49"/>
        <end position="68"/>
    </location>
</feature>
<dbReference type="InterPro" id="IPR001245">
    <property type="entry name" value="Ser-Thr/Tyr_kinase_cat_dom"/>
</dbReference>
<dbReference type="SUPFAM" id="SSF56112">
    <property type="entry name" value="Protein kinase-like (PK-like)"/>
    <property type="match status" value="1"/>
</dbReference>
<accession>A0AAU9X4R0</accession>
<evidence type="ECO:0000313" key="3">
    <source>
        <dbReference type="EMBL" id="CAH3136782.1"/>
    </source>
</evidence>
<protein>
    <recommendedName>
        <fullName evidence="2">Serine-threonine/tyrosine-protein kinase catalytic domain-containing protein</fullName>
    </recommendedName>
</protein>
<feature type="compositionally biased region" description="Basic and acidic residues" evidence="1">
    <location>
        <begin position="1"/>
        <end position="15"/>
    </location>
</feature>
<organism evidence="3 4">
    <name type="scientific">Pocillopora meandrina</name>
    <dbReference type="NCBI Taxonomy" id="46732"/>
    <lineage>
        <taxon>Eukaryota</taxon>
        <taxon>Metazoa</taxon>
        <taxon>Cnidaria</taxon>
        <taxon>Anthozoa</taxon>
        <taxon>Hexacorallia</taxon>
        <taxon>Scleractinia</taxon>
        <taxon>Astrocoeniina</taxon>
        <taxon>Pocilloporidae</taxon>
        <taxon>Pocillopora</taxon>
    </lineage>
</organism>
<dbReference type="Proteomes" id="UP001159428">
    <property type="component" value="Unassembled WGS sequence"/>
</dbReference>
<name>A0AAU9X4R0_9CNID</name>
<feature type="region of interest" description="Disordered" evidence="1">
    <location>
        <begin position="113"/>
        <end position="152"/>
    </location>
</feature>
<gene>
    <name evidence="3" type="ORF">PMEA_00017540</name>
</gene>
<reference evidence="3 4" key="1">
    <citation type="submission" date="2022-05" db="EMBL/GenBank/DDBJ databases">
        <authorList>
            <consortium name="Genoscope - CEA"/>
            <person name="William W."/>
        </authorList>
    </citation>
    <scope>NUCLEOTIDE SEQUENCE [LARGE SCALE GENOMIC DNA]</scope>
</reference>
<feature type="compositionally biased region" description="Low complexity" evidence="1">
    <location>
        <begin position="33"/>
        <end position="45"/>
    </location>
</feature>
<evidence type="ECO:0000313" key="4">
    <source>
        <dbReference type="Proteomes" id="UP001159428"/>
    </source>
</evidence>
<dbReference type="GO" id="GO:0004672">
    <property type="term" value="F:protein kinase activity"/>
    <property type="evidence" value="ECO:0007669"/>
    <property type="project" value="InterPro"/>
</dbReference>